<organism evidence="1 2">
    <name type="scientific">Apolygus lucorum</name>
    <name type="common">Small green plant bug</name>
    <name type="synonym">Lygocoris lucorum</name>
    <dbReference type="NCBI Taxonomy" id="248454"/>
    <lineage>
        <taxon>Eukaryota</taxon>
        <taxon>Metazoa</taxon>
        <taxon>Ecdysozoa</taxon>
        <taxon>Arthropoda</taxon>
        <taxon>Hexapoda</taxon>
        <taxon>Insecta</taxon>
        <taxon>Pterygota</taxon>
        <taxon>Neoptera</taxon>
        <taxon>Paraneoptera</taxon>
        <taxon>Hemiptera</taxon>
        <taxon>Heteroptera</taxon>
        <taxon>Panheteroptera</taxon>
        <taxon>Cimicomorpha</taxon>
        <taxon>Miridae</taxon>
        <taxon>Mirini</taxon>
        <taxon>Apolygus</taxon>
    </lineage>
</organism>
<sequence>MNTCDKLNTSIGTTGKSTPELLTLSDDYKDIIQVNKYSPAIREIVAKILKAISIFDCYDLKVMEMREFFTEGSAFSTAVFDALRSLKKSQHEYTKAVSHCLTLLRDMEKGFRSITDIETGFDSNGPCFVNGEEFSEEDCKKCENATPSFKTKYKAKLEMRFLVLQIQENIPKQFLLYASNIYIITAEAIRIIDKILTCHEERRDKCDSRDSLISRFTKKLEGLVRKEEAHVVLIRSLKIKIHSLMEQLEVQVQSSMKFVSNCLTIKKESKSASRNMHNGYKEKDFNRLKKDLEMIASKYGLVFDDIKSEDIDRFTVTLHRPHGKQQKPA</sequence>
<evidence type="ECO:0000313" key="2">
    <source>
        <dbReference type="Proteomes" id="UP000466442"/>
    </source>
</evidence>
<protein>
    <submittedName>
        <fullName evidence="1">Uncharacterized protein</fullName>
    </submittedName>
</protein>
<keyword evidence="2" id="KW-1185">Reference proteome</keyword>
<reference evidence="1" key="1">
    <citation type="journal article" date="2021" name="Mol. Ecol. Resour.">
        <title>Apolygus lucorum genome provides insights into omnivorousness and mesophyll feeding.</title>
        <authorList>
            <person name="Liu Y."/>
            <person name="Liu H."/>
            <person name="Wang H."/>
            <person name="Huang T."/>
            <person name="Liu B."/>
            <person name="Yang B."/>
            <person name="Yin L."/>
            <person name="Li B."/>
            <person name="Zhang Y."/>
            <person name="Zhang S."/>
            <person name="Jiang F."/>
            <person name="Zhang X."/>
            <person name="Ren Y."/>
            <person name="Wang B."/>
            <person name="Wang S."/>
            <person name="Lu Y."/>
            <person name="Wu K."/>
            <person name="Fan W."/>
            <person name="Wang G."/>
        </authorList>
    </citation>
    <scope>NUCLEOTIDE SEQUENCE</scope>
    <source>
        <strain evidence="1">12Hb</strain>
    </source>
</reference>
<name>A0A6A4JM59_APOLU</name>
<evidence type="ECO:0000313" key="1">
    <source>
        <dbReference type="EMBL" id="KAF6205771.1"/>
    </source>
</evidence>
<dbReference type="Proteomes" id="UP000466442">
    <property type="component" value="Linkage Group LG9"/>
</dbReference>
<accession>A0A6A4JM59</accession>
<dbReference type="EMBL" id="WIXP02000009">
    <property type="protein sequence ID" value="KAF6205771.1"/>
    <property type="molecule type" value="Genomic_DNA"/>
</dbReference>
<dbReference type="AlphaFoldDB" id="A0A6A4JM59"/>
<gene>
    <name evidence="1" type="ORF">GE061_019944</name>
</gene>
<comment type="caution">
    <text evidence="1">The sequence shown here is derived from an EMBL/GenBank/DDBJ whole genome shotgun (WGS) entry which is preliminary data.</text>
</comment>
<proteinExistence type="predicted"/>